<keyword evidence="1" id="KW-0614">Plasmid</keyword>
<dbReference type="KEGG" id="gbr:Gbro_4925"/>
<accession>D0LFI9</accession>
<dbReference type="AlphaFoldDB" id="D0LFI9"/>
<name>D0LFI9_GORB4</name>
<dbReference type="Proteomes" id="UP000001219">
    <property type="component" value="Plasmid pGBRO01"/>
</dbReference>
<evidence type="ECO:0000313" key="2">
    <source>
        <dbReference type="Proteomes" id="UP000001219"/>
    </source>
</evidence>
<sequence>MTTPASTKSTVADYRSLLAAFVAHPPTYPAPADLPLEVQIASAERELTRTADEMAQLGDDATDSSVADHYGRISNHLDDLRGALAHSATTAQQPTTTVAQGWHVGVTGASETVAAGVGSHIVARRLAEGDTAVGTVELHLESSPYGDLTITLNVPDGYSRIVHPTEDGVRITVADIGSDNCAECGEHFSNPHDPDCSVAVAEELAMLRDIAASSSSSCTRVGAA</sequence>
<dbReference type="HOGENOM" id="CLU_1233604_0_0_11"/>
<organism evidence="1 2">
    <name type="scientific">Gordonia bronchialis (strain ATCC 25592 / DSM 43247 / BCRC 13721 / JCM 3198 / KCTC 3076 / NBRC 16047 / NCTC 10667)</name>
    <name type="common">Rhodococcus bronchialis</name>
    <dbReference type="NCBI Taxonomy" id="526226"/>
    <lineage>
        <taxon>Bacteria</taxon>
        <taxon>Bacillati</taxon>
        <taxon>Actinomycetota</taxon>
        <taxon>Actinomycetes</taxon>
        <taxon>Mycobacteriales</taxon>
        <taxon>Gordoniaceae</taxon>
        <taxon>Gordonia</taxon>
    </lineage>
</organism>
<evidence type="ECO:0000313" key="1">
    <source>
        <dbReference type="EMBL" id="ACY24038.1"/>
    </source>
</evidence>
<gene>
    <name evidence="1" type="ORF">Gbro_4925</name>
</gene>
<protein>
    <submittedName>
        <fullName evidence="1">Uncharacterized protein</fullName>
    </submittedName>
</protein>
<reference evidence="1 2" key="1">
    <citation type="journal article" date="2010" name="Stand. Genomic Sci.">
        <title>Complete genome sequence of Gordonia bronchialis type strain (3410).</title>
        <authorList>
            <person name="Ivanova N."/>
            <person name="Sikorski J."/>
            <person name="Jando M."/>
            <person name="Lapidus A."/>
            <person name="Nolan M."/>
            <person name="Lucas S."/>
            <person name="Del Rio T.G."/>
            <person name="Tice H."/>
            <person name="Copeland A."/>
            <person name="Cheng J.F."/>
            <person name="Chen F."/>
            <person name="Bruce D."/>
            <person name="Goodwin L."/>
            <person name="Pitluck S."/>
            <person name="Mavromatis K."/>
            <person name="Ovchinnikova G."/>
            <person name="Pati A."/>
            <person name="Chen A."/>
            <person name="Palaniappan K."/>
            <person name="Land M."/>
            <person name="Hauser L."/>
            <person name="Chang Y.J."/>
            <person name="Jeffries C.D."/>
            <person name="Chain P."/>
            <person name="Saunders E."/>
            <person name="Han C."/>
            <person name="Detter J.C."/>
            <person name="Brettin T."/>
            <person name="Rohde M."/>
            <person name="Goker M."/>
            <person name="Bristow J."/>
            <person name="Eisen J.A."/>
            <person name="Markowitz V."/>
            <person name="Hugenholtz P."/>
            <person name="Klenk H.P."/>
            <person name="Kyrpides N.C."/>
        </authorList>
    </citation>
    <scope>NUCLEOTIDE SEQUENCE [LARGE SCALE GENOMIC DNA]</scope>
    <source>
        <strain evidence="2">ATCC 25592 / DSM 43247 / BCRC 13721 / JCM 3198 / KCTC 3076 / NBRC 16047 / NCTC 10667</strain>
        <plasmid evidence="2">pGBRO01</plasmid>
    </source>
</reference>
<proteinExistence type="predicted"/>
<geneLocation type="plasmid" evidence="1 2">
    <name>pGBRO01</name>
</geneLocation>
<dbReference type="OrthoDB" id="4377408at2"/>
<dbReference type="EMBL" id="CP001803">
    <property type="protein sequence ID" value="ACY24038.1"/>
    <property type="molecule type" value="Genomic_DNA"/>
</dbReference>
<keyword evidence="2" id="KW-1185">Reference proteome</keyword>
<dbReference type="RefSeq" id="WP_012836508.1">
    <property type="nucleotide sequence ID" value="NC_013442.1"/>
</dbReference>